<dbReference type="GO" id="GO:0031048">
    <property type="term" value="P:regulatory ncRNA-mediated heterochromatin formation"/>
    <property type="evidence" value="ECO:0007669"/>
    <property type="project" value="TreeGrafter"/>
</dbReference>
<dbReference type="GO" id="GO:0031380">
    <property type="term" value="C:nuclear RNA-directed RNA polymerase complex"/>
    <property type="evidence" value="ECO:0007669"/>
    <property type="project" value="TreeGrafter"/>
</dbReference>
<proteinExistence type="predicted"/>
<accession>A0A0U5CI24</accession>
<dbReference type="CDD" id="cd18808">
    <property type="entry name" value="SF1_C_Upf1"/>
    <property type="match status" value="1"/>
</dbReference>
<organism evidence="5 6">
    <name type="scientific">Aspergillus calidoustus</name>
    <dbReference type="NCBI Taxonomy" id="454130"/>
    <lineage>
        <taxon>Eukaryota</taxon>
        <taxon>Fungi</taxon>
        <taxon>Dikarya</taxon>
        <taxon>Ascomycota</taxon>
        <taxon>Pezizomycotina</taxon>
        <taxon>Eurotiomycetes</taxon>
        <taxon>Eurotiomycetidae</taxon>
        <taxon>Eurotiales</taxon>
        <taxon>Aspergillaceae</taxon>
        <taxon>Aspergillus</taxon>
        <taxon>Aspergillus subgen. Nidulantes</taxon>
    </lineage>
</organism>
<dbReference type="EMBL" id="CDMC01000018">
    <property type="protein sequence ID" value="CEL10473.1"/>
    <property type="molecule type" value="Genomic_DNA"/>
</dbReference>
<dbReference type="Pfam" id="PF00642">
    <property type="entry name" value="zf-CCCH"/>
    <property type="match status" value="1"/>
</dbReference>
<feature type="region of interest" description="Disordered" evidence="3">
    <location>
        <begin position="448"/>
        <end position="471"/>
    </location>
</feature>
<sequence length="1275" mass="143407">MADTANNNQKICYDFAERGSCRFKRCKFAHVRRNNDKAHGQIDRRGHRSSPRNDATELALWKRQVGSPQHNLPLGRHLGPIFAKARELIELDEGTLQDVILYLSKEGGLRRIQELVQRDFGSLQASATRDLFVNQMLPFMEIITHPNVLASLVMEQAVGTIYNCLYGINGRRAEPFLAFLASAIQLEIETEGNAASAYLEQSILVFWKIVEVNSTAFIQDALKTVAQRFADLFLTLHALDGSDTLHQSRDYLDKLQHRLDIGLSLPTVTKTSKQHVNQQPSAFVTLKEPPGGRHDNDHADICKIKVMPTFQEILSPRPEYLPVKDPRQWHLSGLAGLLDRNFRLLREDTVGQLRDAIHAELQAVGQKRSLAQNRQTRTHVYRQVVVQGVDFHRFEGLQFVVRFAQPTTVRGSAKKKIQEWWQLSKRLQSDALVCLVDPRGSAIFCTVASPERPRPGSDAAEKPQERLTGSLSDNPSVASVLLKLVQPGESSWQYILDCQASHFKPPSISLVEFPGILLPSFQPTLLALQRMQRAADVPMSEFLAPSDKNSLSILADVPPPVYAASQGFSFDLKCLMKDDSSLQLHSSRPFDLEKLQKNTTLDNAQAEALVRTLQRKIGLIQGPPGTGKSFTGVALIKVLLANKAKVRKRLGPIICVCYTNHALDQLLEDLLDNKITSQIIRIGSQSKSERLQPLNLRNVVRNVQKTRLEKTETWQLHNALDEHEAQIRKLRLNSVGSDHSLKYYLERHQPVHYNQLFGEDEDGFQKQKRKDPAHAIQSWLRGGRHIAAQPRSLRELARVHVDTMTASERKALHTSWIDDHRKNSHLRAQAAFSAYQETKTSWNRIRDEMDLRCLKDADVIGVTSTGLARNLEMLRRLPSKVLVCEEAGEVLEAHLLTSLLPSLEQVILIGDHQQLRPQIQNYDLSRESKAGSQYALDRSLFERLVEPDDGVGVQIPFCSLETQRRMHPSISQLIRDTLYPHLQDAPSVSIYPEVVGMRKRLFWLDHRVPEGNASSQEALATSHWNDHEIQLTVALVNHLLRQGTYQSGDIAVLTPYLGQLHRLRRKLSESFTITVGERDEDDLVNAGFIEDEAPSETATIVRSTLLHSLRVATIDNFQGEEAKVVVISVVRSNDQNRCGFLRTPNRINVLLSRAKHGMYLIGNSRTSRGVDMWEYQNPIILSNTPPREVAVCSVANALRAAIHASKSVTQNYSIARFIAQSNASGHGKAARILVLSVAETPALSDVLLTFLTLAVFFHADIQWSISLAGRRRILA</sequence>
<evidence type="ECO:0000256" key="1">
    <source>
        <dbReference type="ARBA" id="ARBA00022806"/>
    </source>
</evidence>
<evidence type="ECO:0000313" key="5">
    <source>
        <dbReference type="EMBL" id="CEL10473.1"/>
    </source>
</evidence>
<name>A0A0U5CI24_ASPCI</name>
<dbReference type="SUPFAM" id="SSF52540">
    <property type="entry name" value="P-loop containing nucleoside triphosphate hydrolases"/>
    <property type="match status" value="1"/>
</dbReference>
<keyword evidence="1" id="KW-0067">ATP-binding</keyword>
<dbReference type="GO" id="GO:0008270">
    <property type="term" value="F:zinc ion binding"/>
    <property type="evidence" value="ECO:0007669"/>
    <property type="project" value="UniProtKB-KW"/>
</dbReference>
<evidence type="ECO:0000256" key="3">
    <source>
        <dbReference type="SAM" id="MobiDB-lite"/>
    </source>
</evidence>
<keyword evidence="6" id="KW-1185">Reference proteome</keyword>
<dbReference type="PROSITE" id="PS50103">
    <property type="entry name" value="ZF_C3H1"/>
    <property type="match status" value="1"/>
</dbReference>
<dbReference type="GO" id="GO:0004386">
    <property type="term" value="F:helicase activity"/>
    <property type="evidence" value="ECO:0007669"/>
    <property type="project" value="InterPro"/>
</dbReference>
<keyword evidence="2" id="KW-0479">Metal-binding</keyword>
<dbReference type="CDD" id="cd17936">
    <property type="entry name" value="EEXXEc_NFX1"/>
    <property type="match status" value="1"/>
</dbReference>
<reference evidence="6" key="1">
    <citation type="journal article" date="2016" name="Genome Announc.">
        <title>Draft genome sequences of fungus Aspergillus calidoustus.</title>
        <authorList>
            <person name="Horn F."/>
            <person name="Linde J."/>
            <person name="Mattern D.J."/>
            <person name="Walther G."/>
            <person name="Guthke R."/>
            <person name="Scherlach K."/>
            <person name="Martin K."/>
            <person name="Brakhage A.A."/>
            <person name="Petzke L."/>
            <person name="Valiante V."/>
        </authorList>
    </citation>
    <scope>NUCLEOTIDE SEQUENCE [LARGE SCALE GENOMIC DNA]</scope>
    <source>
        <strain evidence="6">SF006504</strain>
    </source>
</reference>
<keyword evidence="2" id="KW-0863">Zinc-finger</keyword>
<dbReference type="InterPro" id="IPR041677">
    <property type="entry name" value="DNA2/NAM7_AAA_11"/>
</dbReference>
<dbReference type="PANTHER" id="PTHR10887">
    <property type="entry name" value="DNA2/NAM7 HELICASE FAMILY"/>
    <property type="match status" value="1"/>
</dbReference>
<keyword evidence="1" id="KW-0378">Hydrolase</keyword>
<evidence type="ECO:0000256" key="2">
    <source>
        <dbReference type="PROSITE-ProRule" id="PRU00723"/>
    </source>
</evidence>
<evidence type="ECO:0000313" key="6">
    <source>
        <dbReference type="Proteomes" id="UP000054771"/>
    </source>
</evidence>
<dbReference type="InterPro" id="IPR047187">
    <property type="entry name" value="SF1_C_Upf1"/>
</dbReference>
<feature type="compositionally biased region" description="Basic and acidic residues" evidence="3">
    <location>
        <begin position="451"/>
        <end position="465"/>
    </location>
</feature>
<dbReference type="FunFam" id="3.40.50.300:FF:001660">
    <property type="entry name" value="NF-X1 finger and helicase protein, putative"/>
    <property type="match status" value="1"/>
</dbReference>
<keyword evidence="1" id="KW-0547">Nucleotide-binding</keyword>
<feature type="domain" description="C3H1-type" evidence="4">
    <location>
        <begin position="6"/>
        <end position="33"/>
    </location>
</feature>
<dbReference type="Pfam" id="PF13086">
    <property type="entry name" value="AAA_11"/>
    <property type="match status" value="1"/>
</dbReference>
<dbReference type="SMART" id="SM00356">
    <property type="entry name" value="ZnF_C3H1"/>
    <property type="match status" value="1"/>
</dbReference>
<dbReference type="STRING" id="454130.A0A0U5CI24"/>
<protein>
    <recommendedName>
        <fullName evidence="4">C3H1-type domain-containing protein</fullName>
    </recommendedName>
</protein>
<feature type="zinc finger region" description="C3H1-type" evidence="2">
    <location>
        <begin position="6"/>
        <end position="33"/>
    </location>
</feature>
<dbReference type="AlphaFoldDB" id="A0A0U5CI24"/>
<dbReference type="OMA" id="FHRFEGL"/>
<dbReference type="Pfam" id="PF13087">
    <property type="entry name" value="AAA_12"/>
    <property type="match status" value="1"/>
</dbReference>
<gene>
    <name evidence="5" type="ORF">ASPCAL13592</name>
</gene>
<dbReference type="OrthoDB" id="2423195at2759"/>
<dbReference type="Proteomes" id="UP000054771">
    <property type="component" value="Unassembled WGS sequence"/>
</dbReference>
<dbReference type="Gene3D" id="3.40.50.300">
    <property type="entry name" value="P-loop containing nucleotide triphosphate hydrolases"/>
    <property type="match status" value="2"/>
</dbReference>
<dbReference type="InterPro" id="IPR027417">
    <property type="entry name" value="P-loop_NTPase"/>
</dbReference>
<keyword evidence="2" id="KW-0862">Zinc</keyword>
<dbReference type="PANTHER" id="PTHR10887:SF445">
    <property type="entry name" value="NFX1-TYPE ZINC FINGER-CONTAINING PROTEIN 1"/>
    <property type="match status" value="1"/>
</dbReference>
<dbReference type="InterPro" id="IPR000571">
    <property type="entry name" value="Znf_CCCH"/>
</dbReference>
<dbReference type="InterPro" id="IPR041679">
    <property type="entry name" value="DNA2/NAM7-like_C"/>
</dbReference>
<keyword evidence="1" id="KW-0347">Helicase</keyword>
<evidence type="ECO:0000259" key="4">
    <source>
        <dbReference type="PROSITE" id="PS50103"/>
    </source>
</evidence>
<dbReference type="InterPro" id="IPR045055">
    <property type="entry name" value="DNA2/NAM7-like"/>
</dbReference>